<reference evidence="3" key="1">
    <citation type="journal article" date="2006" name="PLoS Biol.">
        <title>Macronuclear genome sequence of the ciliate Tetrahymena thermophila, a model eukaryote.</title>
        <authorList>
            <person name="Eisen J.A."/>
            <person name="Coyne R.S."/>
            <person name="Wu M."/>
            <person name="Wu D."/>
            <person name="Thiagarajan M."/>
            <person name="Wortman J.R."/>
            <person name="Badger J.H."/>
            <person name="Ren Q."/>
            <person name="Amedeo P."/>
            <person name="Jones K.M."/>
            <person name="Tallon L.J."/>
            <person name="Delcher A.L."/>
            <person name="Salzberg S.L."/>
            <person name="Silva J.C."/>
            <person name="Haas B.J."/>
            <person name="Majoros W.H."/>
            <person name="Farzad M."/>
            <person name="Carlton J.M."/>
            <person name="Smith R.K. Jr."/>
            <person name="Garg J."/>
            <person name="Pearlman R.E."/>
            <person name="Karrer K.M."/>
            <person name="Sun L."/>
            <person name="Manning G."/>
            <person name="Elde N.C."/>
            <person name="Turkewitz A.P."/>
            <person name="Asai D.J."/>
            <person name="Wilkes D.E."/>
            <person name="Wang Y."/>
            <person name="Cai H."/>
            <person name="Collins K."/>
            <person name="Stewart B.A."/>
            <person name="Lee S.R."/>
            <person name="Wilamowska K."/>
            <person name="Weinberg Z."/>
            <person name="Ruzzo W.L."/>
            <person name="Wloga D."/>
            <person name="Gaertig J."/>
            <person name="Frankel J."/>
            <person name="Tsao C.-C."/>
            <person name="Gorovsky M.A."/>
            <person name="Keeling P.J."/>
            <person name="Waller R.F."/>
            <person name="Patron N.J."/>
            <person name="Cherry J.M."/>
            <person name="Stover N.A."/>
            <person name="Krieger C.J."/>
            <person name="del Toro C."/>
            <person name="Ryder H.F."/>
            <person name="Williamson S.C."/>
            <person name="Barbeau R.A."/>
            <person name="Hamilton E.P."/>
            <person name="Orias E."/>
        </authorList>
    </citation>
    <scope>NUCLEOTIDE SEQUENCE [LARGE SCALE GENOMIC DNA]</scope>
    <source>
        <strain evidence="3">SB210</strain>
    </source>
</reference>
<sequence>MQKKQSLKLTQIDKQEVPVLMKDQVNHQSESKEEQDCIISSEQNLEVQAKDQVKQMKLHKFIQNKEQMFDKIKQLCDESINLVDRNLFQESNYFLEQAEEIIEFAANRGKQIDRNLIITVLYNRACSYQGLWKLDKCNKYIDGVIYNLETSLKNDFWPEYENFESQIVLEKVAYKIKRQTFLVRCYLQQCAILSQLVLHEQAIQTAKKAISVLEDIYNQLLSISQDKLNQCEQTATSVITAQKQGGIFNATTQSNISKTDNKVNNSQKNLPTPKGMQSKNKFNLASSNKVFDLSGEQDNDDQINLGNSNTEADSYLGAKKSAVKEEVLFNKIILQQACSFLKTFEQKVAFETNIGDECSSQLKKARQSIYFWKNNPDNNEKNMRQELNVPTKNTDDDNRNIVGVQKSQEWIEQFNIGSIMHMTCISYDEFILFEDILFELSKKQLIEKMLLLSICFFTIATEIRFIELDKQKSFTTNSKTQQYDLYKQDAYKQSEIYHLKSIEIVCQAVTCYSPYITHLINSYHKHYNSSLELIEEEASILSQISHNNEAHDELQISCKDTTLSKNTTDILECSELQETINIIKVNNNEMPNFQKPYLAHKYTNNKVQDLQSKGSLSFNSFTNNSRSPQKQGKIRKRSPQNNQINNFSNNISSNASESAQQSKDSSENILKRPKSHHTAASQESDISPLLNNSKQSKNQAASTKKQVLALDLETINTTFGNQLNQQNNIQKVQTNKDIQNSIKKNTQPNNLLDESKRLQSKQKENLSQNNINQFSILRNYSLSNGSPRQSASNPIKTIFQGKNSQQNQQQQQGQSQQQPYLIQNQQQITNNSQSQSQQFQQHLQQQQLQLTTQQQQLLKAISNNKTNSIQLSQSQQQSLTSSQKQISYTVQQLQNSQNNGLSKTNRIFTDLDLKTINEHKSFEEKNGSQSHRSLTTPQTIQQNQNAKLSTSQINSSNHMSNSNNININGSQISNNNNNNNNLENKAATTTSLLKLQASQKNIQTSNTSNKFVKQLSGQNNQYKSLKNDINISPKQTHHFLQQFDFISSKNSNLSQQNSKEFVINSSNSTRNTQVPFNSKGIPKLDFNLIQNNPQLKAEDSIRFFSAREHQNKKINNYINK</sequence>
<evidence type="ECO:0000256" key="1">
    <source>
        <dbReference type="SAM" id="MobiDB-lite"/>
    </source>
</evidence>
<dbReference type="HOGENOM" id="CLU_271875_0_0_1"/>
<keyword evidence="3" id="KW-1185">Reference proteome</keyword>
<feature type="compositionally biased region" description="Polar residues" evidence="1">
    <location>
        <begin position="927"/>
        <end position="943"/>
    </location>
</feature>
<feature type="compositionally biased region" description="Polar residues" evidence="1">
    <location>
        <begin position="678"/>
        <end position="702"/>
    </location>
</feature>
<gene>
    <name evidence="2" type="ORF">TTHERM_00572070</name>
</gene>
<feature type="compositionally biased region" description="Low complexity" evidence="1">
    <location>
        <begin position="639"/>
        <end position="662"/>
    </location>
</feature>
<dbReference type="OrthoDB" id="299411at2759"/>
<dbReference type="AlphaFoldDB" id="Q24HW7"/>
<dbReference type="Proteomes" id="UP000009168">
    <property type="component" value="Unassembled WGS sequence"/>
</dbReference>
<feature type="region of interest" description="Disordered" evidence="1">
    <location>
        <begin position="921"/>
        <end position="943"/>
    </location>
</feature>
<feature type="compositionally biased region" description="Polar residues" evidence="1">
    <location>
        <begin position="615"/>
        <end position="630"/>
    </location>
</feature>
<dbReference type="RefSeq" id="XP_001027713.2">
    <property type="nucleotide sequence ID" value="XM_001027713.2"/>
</dbReference>
<dbReference type="GeneID" id="7831031"/>
<dbReference type="KEGG" id="tet:TTHERM_00572070"/>
<feature type="region of interest" description="Disordered" evidence="1">
    <location>
        <begin position="257"/>
        <end position="279"/>
    </location>
</feature>
<dbReference type="InParanoid" id="Q24HW7"/>
<protein>
    <submittedName>
        <fullName evidence="2">Uncharacterized protein</fullName>
    </submittedName>
</protein>
<evidence type="ECO:0000313" key="2">
    <source>
        <dbReference type="EMBL" id="EAS07471.2"/>
    </source>
</evidence>
<evidence type="ECO:0000313" key="3">
    <source>
        <dbReference type="Proteomes" id="UP000009168"/>
    </source>
</evidence>
<dbReference type="EMBL" id="GG662498">
    <property type="protein sequence ID" value="EAS07471.2"/>
    <property type="molecule type" value="Genomic_DNA"/>
</dbReference>
<feature type="region of interest" description="Disordered" evidence="1">
    <location>
        <begin position="615"/>
        <end position="702"/>
    </location>
</feature>
<name>Q24HW7_TETTS</name>
<accession>Q24HW7</accession>
<dbReference type="eggNOG" id="ENOG502SHF2">
    <property type="taxonomic scope" value="Eukaryota"/>
</dbReference>
<proteinExistence type="predicted"/>
<organism evidence="2 3">
    <name type="scientific">Tetrahymena thermophila (strain SB210)</name>
    <dbReference type="NCBI Taxonomy" id="312017"/>
    <lineage>
        <taxon>Eukaryota</taxon>
        <taxon>Sar</taxon>
        <taxon>Alveolata</taxon>
        <taxon>Ciliophora</taxon>
        <taxon>Intramacronucleata</taxon>
        <taxon>Oligohymenophorea</taxon>
        <taxon>Hymenostomatida</taxon>
        <taxon>Tetrahymenina</taxon>
        <taxon>Tetrahymenidae</taxon>
        <taxon>Tetrahymena</taxon>
    </lineage>
</organism>